<keyword evidence="3" id="KW-1185">Reference proteome</keyword>
<name>S7NI63_MYOBR</name>
<dbReference type="AlphaFoldDB" id="S7NI63"/>
<gene>
    <name evidence="2" type="ORF">D623_10024999</name>
</gene>
<feature type="region of interest" description="Disordered" evidence="1">
    <location>
        <begin position="55"/>
        <end position="81"/>
    </location>
</feature>
<proteinExistence type="predicted"/>
<protein>
    <submittedName>
        <fullName evidence="2">Uncharacterized protein</fullName>
    </submittedName>
</protein>
<evidence type="ECO:0000313" key="2">
    <source>
        <dbReference type="EMBL" id="EPQ17159.1"/>
    </source>
</evidence>
<dbReference type="Proteomes" id="UP000052978">
    <property type="component" value="Unassembled WGS sequence"/>
</dbReference>
<accession>S7NI63</accession>
<reference evidence="2 3" key="1">
    <citation type="journal article" date="2013" name="Nat. Commun.">
        <title>Genome analysis reveals insights into physiology and longevity of the Brandt's bat Myotis brandtii.</title>
        <authorList>
            <person name="Seim I."/>
            <person name="Fang X."/>
            <person name="Xiong Z."/>
            <person name="Lobanov A.V."/>
            <person name="Huang Z."/>
            <person name="Ma S."/>
            <person name="Feng Y."/>
            <person name="Turanov A.A."/>
            <person name="Zhu Y."/>
            <person name="Lenz T.L."/>
            <person name="Gerashchenko M.V."/>
            <person name="Fan D."/>
            <person name="Hee Yim S."/>
            <person name="Yao X."/>
            <person name="Jordan D."/>
            <person name="Xiong Y."/>
            <person name="Ma Y."/>
            <person name="Lyapunov A.N."/>
            <person name="Chen G."/>
            <person name="Kulakova O.I."/>
            <person name="Sun Y."/>
            <person name="Lee S.G."/>
            <person name="Bronson R.T."/>
            <person name="Moskalev A.A."/>
            <person name="Sunyaev S.R."/>
            <person name="Zhang G."/>
            <person name="Krogh A."/>
            <person name="Wang J."/>
            <person name="Gladyshev V.N."/>
        </authorList>
    </citation>
    <scope>NUCLEOTIDE SEQUENCE [LARGE SCALE GENOMIC DNA]</scope>
</reference>
<organism evidence="2 3">
    <name type="scientific">Myotis brandtii</name>
    <name type="common">Brandt's bat</name>
    <dbReference type="NCBI Taxonomy" id="109478"/>
    <lineage>
        <taxon>Eukaryota</taxon>
        <taxon>Metazoa</taxon>
        <taxon>Chordata</taxon>
        <taxon>Craniata</taxon>
        <taxon>Vertebrata</taxon>
        <taxon>Euteleostomi</taxon>
        <taxon>Mammalia</taxon>
        <taxon>Eutheria</taxon>
        <taxon>Laurasiatheria</taxon>
        <taxon>Chiroptera</taxon>
        <taxon>Yangochiroptera</taxon>
        <taxon>Vespertilionidae</taxon>
        <taxon>Myotis</taxon>
    </lineage>
</organism>
<dbReference type="EMBL" id="KE164341">
    <property type="protein sequence ID" value="EPQ17159.1"/>
    <property type="molecule type" value="Genomic_DNA"/>
</dbReference>
<evidence type="ECO:0000256" key="1">
    <source>
        <dbReference type="SAM" id="MobiDB-lite"/>
    </source>
</evidence>
<sequence length="94" mass="10248">MQFAAGRRRERGLGKKELFSRLFWGKCSDGSTLDYGLVLTPGAHKAGALCAGAEEGGPSLETQEEAERRGAVANHKPKRRCRAPQVRILKGKEP</sequence>
<evidence type="ECO:0000313" key="3">
    <source>
        <dbReference type="Proteomes" id="UP000052978"/>
    </source>
</evidence>